<sequence>MVRYSSLVIIFFAFLFPNDVEASIVKKSKSGICHDENSPYYARTKSFLTFNSIQSCLESGGRLPKSQGKPSGKKQFVPDKIPQHLAGKDEYSRNKFGNGWADEDGDCQNSRMEALISQSLVEVRFKSNKMCKVVSGKWISPFTGDTIFKASEIDIDHVVPLSWAWKHGANKWANEKRVKFANDPANLLSVESSLNRSKGDKGPDEWLPPKNQCQYILRFQRVYKSYELLIASAEAAKLAVIQKTYCGKDS</sequence>
<dbReference type="AlphaFoldDB" id="A0A126PXG2"/>
<feature type="domain" description="GmrSD restriction endonucleases C-terminal" evidence="1">
    <location>
        <begin position="129"/>
        <end position="237"/>
    </location>
</feature>
<dbReference type="PANTHER" id="PTHR24094:SF15">
    <property type="entry name" value="AMP-DEPENDENT SYNTHETASE_LIGASE DOMAIN-CONTAINING PROTEIN-RELATED"/>
    <property type="match status" value="1"/>
</dbReference>
<dbReference type="RefSeq" id="WP_061093977.1">
    <property type="nucleotide sequence ID" value="NZ_CP014323.1"/>
</dbReference>
<reference evidence="2 3" key="1">
    <citation type="submission" date="2015-12" db="EMBL/GenBank/DDBJ databases">
        <authorList>
            <person name="Shamseldin A."/>
            <person name="Moawad H."/>
            <person name="Abd El-Rahim W.M."/>
            <person name="Sadowsky M.J."/>
        </authorList>
    </citation>
    <scope>NUCLEOTIDE SEQUENCE [LARGE SCALE GENOMIC DNA]</scope>
    <source>
        <strain evidence="2 3">D7</strain>
    </source>
</reference>
<name>A0A126PXG2_ALTMA</name>
<gene>
    <name evidence="2" type="ORF">AVL55_01010</name>
</gene>
<accession>A0A126PXG2</accession>
<protein>
    <recommendedName>
        <fullName evidence="1">GmrSD restriction endonucleases C-terminal domain-containing protein</fullName>
    </recommendedName>
</protein>
<proteinExistence type="predicted"/>
<dbReference type="OrthoDB" id="5196645at2"/>
<dbReference type="Proteomes" id="UP000063991">
    <property type="component" value="Chromosome"/>
</dbReference>
<dbReference type="EMBL" id="CP014323">
    <property type="protein sequence ID" value="AMJ96879.1"/>
    <property type="molecule type" value="Genomic_DNA"/>
</dbReference>
<evidence type="ECO:0000313" key="3">
    <source>
        <dbReference type="Proteomes" id="UP000063991"/>
    </source>
</evidence>
<evidence type="ECO:0000313" key="2">
    <source>
        <dbReference type="EMBL" id="AMJ96879.1"/>
    </source>
</evidence>
<evidence type="ECO:0000259" key="1">
    <source>
        <dbReference type="Pfam" id="PF07510"/>
    </source>
</evidence>
<dbReference type="InterPro" id="IPR011089">
    <property type="entry name" value="GmrSD_C"/>
</dbReference>
<dbReference type="PANTHER" id="PTHR24094">
    <property type="entry name" value="SECRETED PROTEIN"/>
    <property type="match status" value="1"/>
</dbReference>
<organism evidence="2 3">
    <name type="scientific">Alteromonas macleodii</name>
    <name type="common">Pseudoalteromonas macleodii</name>
    <dbReference type="NCBI Taxonomy" id="28108"/>
    <lineage>
        <taxon>Bacteria</taxon>
        <taxon>Pseudomonadati</taxon>
        <taxon>Pseudomonadota</taxon>
        <taxon>Gammaproteobacteria</taxon>
        <taxon>Alteromonadales</taxon>
        <taxon>Alteromonadaceae</taxon>
        <taxon>Alteromonas/Salinimonas group</taxon>
        <taxon>Alteromonas</taxon>
    </lineage>
</organism>
<dbReference type="Pfam" id="PF07510">
    <property type="entry name" value="GmrSD_C"/>
    <property type="match status" value="1"/>
</dbReference>